<accession>A0A6U4AHG0</accession>
<dbReference type="EMBL" id="HBGN01015048">
    <property type="protein sequence ID" value="CAD9327367.1"/>
    <property type="molecule type" value="Transcribed_RNA"/>
</dbReference>
<feature type="compositionally biased region" description="Low complexity" evidence="1">
    <location>
        <begin position="177"/>
        <end position="190"/>
    </location>
</feature>
<dbReference type="GO" id="GO:0016491">
    <property type="term" value="F:oxidoreductase activity"/>
    <property type="evidence" value="ECO:0007669"/>
    <property type="project" value="InterPro"/>
</dbReference>
<reference evidence="3" key="1">
    <citation type="submission" date="2021-01" db="EMBL/GenBank/DDBJ databases">
        <authorList>
            <person name="Corre E."/>
            <person name="Pelletier E."/>
            <person name="Niang G."/>
            <person name="Scheremetjew M."/>
            <person name="Finn R."/>
            <person name="Kale V."/>
            <person name="Holt S."/>
            <person name="Cochrane G."/>
            <person name="Meng A."/>
            <person name="Brown T."/>
            <person name="Cohen L."/>
        </authorList>
    </citation>
    <scope>NUCLEOTIDE SEQUENCE</scope>
    <source>
        <strain evidence="3">Pop2</strain>
    </source>
</reference>
<dbReference type="PANTHER" id="PTHR42686:SF1">
    <property type="entry name" value="GH17980P-RELATED"/>
    <property type="match status" value="1"/>
</dbReference>
<dbReference type="InterPro" id="IPR023210">
    <property type="entry name" value="NADP_OxRdtase_dom"/>
</dbReference>
<dbReference type="SUPFAM" id="SSF51430">
    <property type="entry name" value="NAD(P)-linked oxidoreductase"/>
    <property type="match status" value="1"/>
</dbReference>
<dbReference type="AlphaFoldDB" id="A0A6U4AHG0"/>
<dbReference type="Pfam" id="PF00248">
    <property type="entry name" value="Aldo_ket_red"/>
    <property type="match status" value="1"/>
</dbReference>
<protein>
    <recommendedName>
        <fullName evidence="2">NADP-dependent oxidoreductase domain-containing protein</fullName>
    </recommendedName>
</protein>
<name>A0A6U4AHG0_9STRA</name>
<proteinExistence type="predicted"/>
<sequence length="392" mass="42643">MAGSAAQLRLTKREIGPHEVVFGSIWLGPGSGTEKGNGNHPDLGQRNANDAIEAAALAGIVEFDTAPWYGAGAAEERLGGALRVLHEKHPNISVKVTTKVGRLFMEPVSEGSVNDEVNGPSYKPALAGFDNPDRPPLFSRICKNDYTAKGSRESHAHSLNRMGLAKVHGLRIHDPNDNSNNNRKSTSSSSFVDEVSIATDVKDGSCQHLRRMRDDTGEIDHVGIGMNCTEEDHMGSPSDFLRLLRESPANTFDSALMAGGWNLLNQTGLDCIKECQNRGISVHIAGVFSSGYLVDESKPYAYVNSFSEQIVQRKNQWIRLADEYQVSLPALAIAFSALPACVSRVVLGMATADEVRQNLSWVEESNRVPVTLWVEAKNRGLISVDVPILENI</sequence>
<feature type="region of interest" description="Disordered" evidence="1">
    <location>
        <begin position="171"/>
        <end position="192"/>
    </location>
</feature>
<dbReference type="InterPro" id="IPR036812">
    <property type="entry name" value="NAD(P)_OxRdtase_dom_sf"/>
</dbReference>
<feature type="domain" description="NADP-dependent oxidoreductase" evidence="2">
    <location>
        <begin position="39"/>
        <end position="362"/>
    </location>
</feature>
<evidence type="ECO:0000256" key="1">
    <source>
        <dbReference type="SAM" id="MobiDB-lite"/>
    </source>
</evidence>
<organism evidence="3">
    <name type="scientific">Ditylum brightwellii</name>
    <dbReference type="NCBI Taxonomy" id="49249"/>
    <lineage>
        <taxon>Eukaryota</taxon>
        <taxon>Sar</taxon>
        <taxon>Stramenopiles</taxon>
        <taxon>Ochrophyta</taxon>
        <taxon>Bacillariophyta</taxon>
        <taxon>Mediophyceae</taxon>
        <taxon>Lithodesmiophycidae</taxon>
        <taxon>Lithodesmiales</taxon>
        <taxon>Lithodesmiaceae</taxon>
        <taxon>Ditylum</taxon>
    </lineage>
</organism>
<dbReference type="InterPro" id="IPR020471">
    <property type="entry name" value="AKR"/>
</dbReference>
<gene>
    <name evidence="3" type="ORF">DBRI1063_LOCUS9648</name>
</gene>
<dbReference type="PANTHER" id="PTHR42686">
    <property type="entry name" value="GH17980P-RELATED"/>
    <property type="match status" value="1"/>
</dbReference>
<dbReference type="Gene3D" id="3.20.20.100">
    <property type="entry name" value="NADP-dependent oxidoreductase domain"/>
    <property type="match status" value="1"/>
</dbReference>
<dbReference type="GO" id="GO:0005829">
    <property type="term" value="C:cytosol"/>
    <property type="evidence" value="ECO:0007669"/>
    <property type="project" value="TreeGrafter"/>
</dbReference>
<evidence type="ECO:0000313" key="3">
    <source>
        <dbReference type="EMBL" id="CAD9327367.1"/>
    </source>
</evidence>
<evidence type="ECO:0000259" key="2">
    <source>
        <dbReference type="Pfam" id="PF00248"/>
    </source>
</evidence>